<dbReference type="Pfam" id="PF04862">
    <property type="entry name" value="DUF642"/>
    <property type="match status" value="1"/>
</dbReference>
<dbReference type="EMBL" id="JBITDC010000004">
    <property type="protein sequence ID" value="MFI5675756.1"/>
    <property type="molecule type" value="Genomic_DNA"/>
</dbReference>
<reference evidence="3 4" key="1">
    <citation type="submission" date="2024-10" db="EMBL/GenBank/DDBJ databases">
        <title>The Natural Products Discovery Center: Release of the First 8490 Sequenced Strains for Exploring Actinobacteria Biosynthetic Diversity.</title>
        <authorList>
            <person name="Kalkreuter E."/>
            <person name="Kautsar S.A."/>
            <person name="Yang D."/>
            <person name="Bader C.D."/>
            <person name="Teijaro C.N."/>
            <person name="Fluegel L."/>
            <person name="Davis C.M."/>
            <person name="Simpson J.R."/>
            <person name="Lauterbach L."/>
            <person name="Steele A.D."/>
            <person name="Gui C."/>
            <person name="Meng S."/>
            <person name="Li G."/>
            <person name="Viehrig K."/>
            <person name="Ye F."/>
            <person name="Su P."/>
            <person name="Kiefer A.F."/>
            <person name="Nichols A."/>
            <person name="Cepeda A.J."/>
            <person name="Yan W."/>
            <person name="Fan B."/>
            <person name="Jiang Y."/>
            <person name="Adhikari A."/>
            <person name="Zheng C.-J."/>
            <person name="Schuster L."/>
            <person name="Cowan T.M."/>
            <person name="Smanski M.J."/>
            <person name="Chevrette M.G."/>
            <person name="De Carvalho L.P.S."/>
            <person name="Shen B."/>
        </authorList>
    </citation>
    <scope>NUCLEOTIDE SEQUENCE [LARGE SCALE GENOMIC DNA]</scope>
    <source>
        <strain evidence="3 4">NPDC051599</strain>
    </source>
</reference>
<protein>
    <submittedName>
        <fullName evidence="3">Choice-of-anchor C family protein</fullName>
    </submittedName>
</protein>
<dbReference type="RefSeq" id="WP_398656540.1">
    <property type="nucleotide sequence ID" value="NZ_JBITDC010000004.1"/>
</dbReference>
<feature type="domain" description="DUF642" evidence="2">
    <location>
        <begin position="8"/>
        <end position="162"/>
    </location>
</feature>
<dbReference type="InterPro" id="IPR006946">
    <property type="entry name" value="DGR2-like_dom"/>
</dbReference>
<gene>
    <name evidence="3" type="ORF">ACIA8P_13920</name>
</gene>
<accession>A0ABW7Y082</accession>
<dbReference type="Proteomes" id="UP001612415">
    <property type="component" value="Unassembled WGS sequence"/>
</dbReference>
<evidence type="ECO:0000313" key="4">
    <source>
        <dbReference type="Proteomes" id="UP001612415"/>
    </source>
</evidence>
<evidence type="ECO:0000259" key="2">
    <source>
        <dbReference type="Pfam" id="PF04862"/>
    </source>
</evidence>
<keyword evidence="4" id="KW-1185">Reference proteome</keyword>
<evidence type="ECO:0000256" key="1">
    <source>
        <dbReference type="SAM" id="MobiDB-lite"/>
    </source>
</evidence>
<dbReference type="InterPro" id="IPR027576">
    <property type="entry name" value="Choice_anch_C_dom"/>
</dbReference>
<dbReference type="NCBIfam" id="TIGR04362">
    <property type="entry name" value="choice_anch_C"/>
    <property type="match status" value="1"/>
</dbReference>
<evidence type="ECO:0000313" key="3">
    <source>
        <dbReference type="EMBL" id="MFI5675756.1"/>
    </source>
</evidence>
<feature type="region of interest" description="Disordered" evidence="1">
    <location>
        <begin position="1"/>
        <end position="23"/>
    </location>
</feature>
<sequence length="402" mass="42302">MSTPTPDHFDDGGFEYPQLPPGSIQTYPAGQSFGPWRVVSGSVDLIGRGYWQAAEGGQSLDLNGNDPGAVSQTFATTPGTAYTVSYSLAGNAIEMPAVKTGKVRIDGQDIQDFSYDTTGRSLQDMGWVTRQVTFVATGSSTTLSFASTTASASGPVIDNITVSPTERACISNDSGNALTRGTDGCLYVPQPPTQPTLDPASCNAAHFTENGLRVPRTIVEGIDPGTSVGTERSVDIDVTETPGCPEIWTVGARLTPVSGITVAHAPFVSITPGPPGVFSYADVPALTVTLPEAGIYDLDVNIRYELNNNDGPASAYMSAMLKDTTAGVDVPDSATMLCHLNNANPQYSHSTVPINVRYQVSGPATITVRGSLFWQQHPVKSAQLGGTDGNGASRFRWTKISD</sequence>
<name>A0ABW7Y082_STRCE</name>
<proteinExistence type="predicted"/>
<organism evidence="3 4">
    <name type="scientific">Streptomyces cellulosae</name>
    <dbReference type="NCBI Taxonomy" id="1968"/>
    <lineage>
        <taxon>Bacteria</taxon>
        <taxon>Bacillati</taxon>
        <taxon>Actinomycetota</taxon>
        <taxon>Actinomycetes</taxon>
        <taxon>Kitasatosporales</taxon>
        <taxon>Streptomycetaceae</taxon>
        <taxon>Streptomyces</taxon>
    </lineage>
</organism>
<comment type="caution">
    <text evidence="3">The sequence shown here is derived from an EMBL/GenBank/DDBJ whole genome shotgun (WGS) entry which is preliminary data.</text>
</comment>
<dbReference type="Gene3D" id="2.60.120.260">
    <property type="entry name" value="Galactose-binding domain-like"/>
    <property type="match status" value="1"/>
</dbReference>